<protein>
    <submittedName>
        <fullName evidence="4">Glycosyltransferase</fullName>
        <ecNumber evidence="4">2.4.-.-</ecNumber>
    </submittedName>
</protein>
<keyword evidence="1 4" id="KW-0328">Glycosyltransferase</keyword>
<dbReference type="PANTHER" id="PTHR22916">
    <property type="entry name" value="GLYCOSYLTRANSFERASE"/>
    <property type="match status" value="1"/>
</dbReference>
<accession>A0ABY5VDR5</accession>
<dbReference type="GO" id="GO:0016757">
    <property type="term" value="F:glycosyltransferase activity"/>
    <property type="evidence" value="ECO:0007669"/>
    <property type="project" value="UniProtKB-KW"/>
</dbReference>
<evidence type="ECO:0000256" key="1">
    <source>
        <dbReference type="ARBA" id="ARBA00022676"/>
    </source>
</evidence>
<dbReference type="SUPFAM" id="SSF53448">
    <property type="entry name" value="Nucleotide-diphospho-sugar transferases"/>
    <property type="match status" value="1"/>
</dbReference>
<dbReference type="EC" id="2.4.-.-" evidence="4"/>
<evidence type="ECO:0000313" key="5">
    <source>
        <dbReference type="Proteomes" id="UP001060164"/>
    </source>
</evidence>
<name>A0ABY5VDR5_9FIRM</name>
<dbReference type="InterPro" id="IPR001173">
    <property type="entry name" value="Glyco_trans_2-like"/>
</dbReference>
<dbReference type="CDD" id="cd00761">
    <property type="entry name" value="Glyco_tranf_GTA_type"/>
    <property type="match status" value="1"/>
</dbReference>
<evidence type="ECO:0000259" key="3">
    <source>
        <dbReference type="Pfam" id="PF00535"/>
    </source>
</evidence>
<keyword evidence="5" id="KW-1185">Reference proteome</keyword>
<gene>
    <name evidence="4" type="ORF">NQ502_13490</name>
</gene>
<sequence>MVQNMELTQQGEALVSVIVPIYNAEKHIRKCVDSLVNQTYQNTEIILVDDGSPDTSGKICDEYAGKYDRVKVIHKSNGGVSAARNTGMSAASGQYIHFCDADDWIEPETYSDIVPKLVEEDADVALFGWYVDTENKGVISSVSRTDHALDGVGDQYDIFHGMLIICGNAGGLKGYGNFIWNKIYKKESLMDENGNLILFDETIKVAEDGIWLMYAGQNWNKGVFARKAYYHYYTNNESVMNTAGNFSSTRLASQQAHMRMLDILKDFNRDYYEIHRQACITYFWIVAKSNPAGKTPEFVAQVISNIIAINDGVCPEALAADVLSALKTAARYRWLNNRLPVKMAMKVMTMFDKVKKRIS</sequence>
<dbReference type="Gene3D" id="3.90.550.10">
    <property type="entry name" value="Spore Coat Polysaccharide Biosynthesis Protein SpsA, Chain A"/>
    <property type="match status" value="1"/>
</dbReference>
<dbReference type="Pfam" id="PF00535">
    <property type="entry name" value="Glycos_transf_2"/>
    <property type="match status" value="1"/>
</dbReference>
<organism evidence="4 5">
    <name type="scientific">Ruminococcus gauvreauii</name>
    <dbReference type="NCBI Taxonomy" id="438033"/>
    <lineage>
        <taxon>Bacteria</taxon>
        <taxon>Bacillati</taxon>
        <taxon>Bacillota</taxon>
        <taxon>Clostridia</taxon>
        <taxon>Eubacteriales</taxon>
        <taxon>Oscillospiraceae</taxon>
        <taxon>Ruminococcus</taxon>
    </lineage>
</organism>
<dbReference type="InterPro" id="IPR029044">
    <property type="entry name" value="Nucleotide-diphossugar_trans"/>
</dbReference>
<evidence type="ECO:0000256" key="2">
    <source>
        <dbReference type="ARBA" id="ARBA00022679"/>
    </source>
</evidence>
<proteinExistence type="predicted"/>
<dbReference type="RefSeq" id="WP_049898083.1">
    <property type="nucleotide sequence ID" value="NZ_CABLBR010000008.1"/>
</dbReference>
<dbReference type="Proteomes" id="UP001060164">
    <property type="component" value="Chromosome"/>
</dbReference>
<feature type="domain" description="Glycosyltransferase 2-like" evidence="3">
    <location>
        <begin position="16"/>
        <end position="145"/>
    </location>
</feature>
<dbReference type="PANTHER" id="PTHR22916:SF51">
    <property type="entry name" value="GLYCOSYLTRANSFERASE EPSH-RELATED"/>
    <property type="match status" value="1"/>
</dbReference>
<dbReference type="EMBL" id="CP102290">
    <property type="protein sequence ID" value="UWP58391.1"/>
    <property type="molecule type" value="Genomic_DNA"/>
</dbReference>
<evidence type="ECO:0000313" key="4">
    <source>
        <dbReference type="EMBL" id="UWP58391.1"/>
    </source>
</evidence>
<reference evidence="4" key="1">
    <citation type="journal article" date="2022" name="Cell">
        <title>Design, construction, and in vivo augmentation of a complex gut microbiome.</title>
        <authorList>
            <person name="Cheng A.G."/>
            <person name="Ho P.Y."/>
            <person name="Aranda-Diaz A."/>
            <person name="Jain S."/>
            <person name="Yu F.B."/>
            <person name="Meng X."/>
            <person name="Wang M."/>
            <person name="Iakiviak M."/>
            <person name="Nagashima K."/>
            <person name="Zhao A."/>
            <person name="Murugkar P."/>
            <person name="Patil A."/>
            <person name="Atabakhsh K."/>
            <person name="Weakley A."/>
            <person name="Yan J."/>
            <person name="Brumbaugh A.R."/>
            <person name="Higginbottom S."/>
            <person name="Dimas A."/>
            <person name="Shiver A.L."/>
            <person name="Deutschbauer A."/>
            <person name="Neff N."/>
            <person name="Sonnenburg J.L."/>
            <person name="Huang K.C."/>
            <person name="Fischbach M.A."/>
        </authorList>
    </citation>
    <scope>NUCLEOTIDE SEQUENCE</scope>
    <source>
        <strain evidence="4">DSM 19829</strain>
    </source>
</reference>
<keyword evidence="2 4" id="KW-0808">Transferase</keyword>